<dbReference type="PANTHER" id="PTHR45749:SF21">
    <property type="entry name" value="DUF4371 DOMAIN-CONTAINING PROTEIN"/>
    <property type="match status" value="1"/>
</dbReference>
<proteinExistence type="predicted"/>
<evidence type="ECO:0000313" key="1">
    <source>
        <dbReference type="EMBL" id="KAJ8877725.1"/>
    </source>
</evidence>
<keyword evidence="2" id="KW-1185">Reference proteome</keyword>
<dbReference type="EMBL" id="JARBHB010000008">
    <property type="protein sequence ID" value="KAJ8877725.1"/>
    <property type="molecule type" value="Genomic_DNA"/>
</dbReference>
<comment type="caution">
    <text evidence="1">The sequence shown here is derived from an EMBL/GenBank/DDBJ whole genome shotgun (WGS) entry which is preliminary data.</text>
</comment>
<gene>
    <name evidence="1" type="ORF">PR048_022180</name>
</gene>
<evidence type="ECO:0000313" key="2">
    <source>
        <dbReference type="Proteomes" id="UP001159363"/>
    </source>
</evidence>
<reference evidence="1 2" key="1">
    <citation type="submission" date="2023-02" db="EMBL/GenBank/DDBJ databases">
        <title>LHISI_Scaffold_Assembly.</title>
        <authorList>
            <person name="Stuart O.P."/>
            <person name="Cleave R."/>
            <person name="Magrath M.J.L."/>
            <person name="Mikheyev A.S."/>
        </authorList>
    </citation>
    <scope>NUCLEOTIDE SEQUENCE [LARGE SCALE GENOMIC DNA]</scope>
    <source>
        <strain evidence="1">Daus_M_001</strain>
        <tissue evidence="1">Leg muscle</tissue>
    </source>
</reference>
<organism evidence="1 2">
    <name type="scientific">Dryococelus australis</name>
    <dbReference type="NCBI Taxonomy" id="614101"/>
    <lineage>
        <taxon>Eukaryota</taxon>
        <taxon>Metazoa</taxon>
        <taxon>Ecdysozoa</taxon>
        <taxon>Arthropoda</taxon>
        <taxon>Hexapoda</taxon>
        <taxon>Insecta</taxon>
        <taxon>Pterygota</taxon>
        <taxon>Neoptera</taxon>
        <taxon>Polyneoptera</taxon>
        <taxon>Phasmatodea</taxon>
        <taxon>Verophasmatodea</taxon>
        <taxon>Anareolatae</taxon>
        <taxon>Phasmatidae</taxon>
        <taxon>Eurycanthinae</taxon>
        <taxon>Dryococelus</taxon>
    </lineage>
</organism>
<protein>
    <submittedName>
        <fullName evidence="1">Uncharacterized protein</fullName>
    </submittedName>
</protein>
<accession>A0ABQ9H096</accession>
<sequence>MRGQGYDNAANMKVQHIGAKTRIHDINSRAAFVTCGCHSLNRYCISLDGKDHLSTHCKNLHEALQEDENTDTNRAQLDDELIILKLVSPSRQGSPTQCHFFSLGMHSTSFRLCEPLSQPWKIRATPASGQLSEESWREPKRLIEMSIEQHRNERAGKREIPERENLLTSCIVRHYSHIHHCPARSLEVGQVIQGKGIGKESVITFVKDPSQHSLGVISGNHGKPKSGWPGWELHQDPPKCESILLGLHSTSGSVKPVGSHGRSAQPLPLGSPLRRAGEYARVRRTHRTLSLNSAATGKHCWHPPTNPTITRHFTTPQLQVPTMISQHPASCSGCLDVFASAFINAIETLQQCNHQRNSVRPSGRLHDPEITNTSTFGTTCRLCLAPSRVTLSNNYSLHSPSTGVMLPNCDSGLPGLESHLKSLCNCEIETSDIKENPVQAVGHTPELNSRSLLRCWRHHSPPPLPLAGPFGIKGYVDEIIGSLITKPGTRSQCRRARSHDDDLWPMWSTTQRGYPKFFAASCITTAKVRHPTDAFLVKLGHCHICVSAVPWLPEKKSEFGAYTPTPSMKVEAPNFIAISSTEIG</sequence>
<name>A0ABQ9H096_9NEOP</name>
<dbReference type="PANTHER" id="PTHR45749">
    <property type="match status" value="1"/>
</dbReference>
<dbReference type="Proteomes" id="UP001159363">
    <property type="component" value="Chromosome 7"/>
</dbReference>